<evidence type="ECO:0000256" key="1">
    <source>
        <dbReference type="SAM" id="MobiDB-lite"/>
    </source>
</evidence>
<keyword evidence="4" id="KW-1185">Reference proteome</keyword>
<feature type="compositionally biased region" description="Polar residues" evidence="1">
    <location>
        <begin position="101"/>
        <end position="116"/>
    </location>
</feature>
<comment type="caution">
    <text evidence="3">The sequence shown here is derived from an EMBL/GenBank/DDBJ whole genome shotgun (WGS) entry which is preliminary data.</text>
</comment>
<dbReference type="SUPFAM" id="SSF53850">
    <property type="entry name" value="Periplasmic binding protein-like II"/>
    <property type="match status" value="1"/>
</dbReference>
<protein>
    <submittedName>
        <fullName evidence="3">Bacterial extracellular solute-binding protein</fullName>
    </submittedName>
</protein>
<dbReference type="OrthoDB" id="9801912at2"/>
<name>A0A0J7JBX4_9GAMM</name>
<dbReference type="STRING" id="1658765.Msub_12197"/>
<organism evidence="3 4">
    <name type="scientific">Marinobacter subterrani</name>
    <dbReference type="NCBI Taxonomy" id="1658765"/>
    <lineage>
        <taxon>Bacteria</taxon>
        <taxon>Pseudomonadati</taxon>
        <taxon>Pseudomonadota</taxon>
        <taxon>Gammaproteobacteria</taxon>
        <taxon>Pseudomonadales</taxon>
        <taxon>Marinobacteraceae</taxon>
        <taxon>Marinobacter</taxon>
    </lineage>
</organism>
<dbReference type="Proteomes" id="UP000036102">
    <property type="component" value="Unassembled WGS sequence"/>
</dbReference>
<accession>A0A0J7JBX4</accession>
<dbReference type="EMBL" id="LFBU01000001">
    <property type="protein sequence ID" value="KMQ75988.1"/>
    <property type="molecule type" value="Genomic_DNA"/>
</dbReference>
<evidence type="ECO:0000313" key="3">
    <source>
        <dbReference type="EMBL" id="KMQ75988.1"/>
    </source>
</evidence>
<feature type="chain" id="PRO_5005289323" evidence="2">
    <location>
        <begin position="26"/>
        <end position="129"/>
    </location>
</feature>
<evidence type="ECO:0000256" key="2">
    <source>
        <dbReference type="SAM" id="SignalP"/>
    </source>
</evidence>
<dbReference type="Gene3D" id="3.40.190.10">
    <property type="entry name" value="Periplasmic binding protein-like II"/>
    <property type="match status" value="1"/>
</dbReference>
<dbReference type="PATRIC" id="fig|1658765.3.peg.2202"/>
<dbReference type="RefSeq" id="WP_048496026.1">
    <property type="nucleotide sequence ID" value="NZ_LFBU01000001.1"/>
</dbReference>
<gene>
    <name evidence="3" type="ORF">Msub_12197</name>
</gene>
<evidence type="ECO:0000313" key="4">
    <source>
        <dbReference type="Proteomes" id="UP000036102"/>
    </source>
</evidence>
<feature type="compositionally biased region" description="Basic residues" evidence="1">
    <location>
        <begin position="117"/>
        <end position="129"/>
    </location>
</feature>
<keyword evidence="2" id="KW-0732">Signal</keyword>
<sequence length="129" mass="14420">MIKRFTLYLLTALLITPIITPAAFAQPTPANTLSIQAAFEFLSLDPSRSGYVFTRMQVLETLLNVDASGRLTDGLASEWRIREQGRAWELTLRPGVKFHNGSGQTRPTPEGATQQHLSHRRQHHPDKTG</sequence>
<feature type="region of interest" description="Disordered" evidence="1">
    <location>
        <begin position="94"/>
        <end position="129"/>
    </location>
</feature>
<feature type="signal peptide" evidence="2">
    <location>
        <begin position="1"/>
        <end position="25"/>
    </location>
</feature>
<dbReference type="AlphaFoldDB" id="A0A0J7JBX4"/>
<proteinExistence type="predicted"/>
<reference evidence="3 4" key="1">
    <citation type="submission" date="2015-06" db="EMBL/GenBank/DDBJ databases">
        <title>Marinobacter subterrani, a genetically tractable neutrophilic iron-oxidizing strain isolated from the Soudan Iron Mine.</title>
        <authorList>
            <person name="Bonis B.M."/>
            <person name="Gralnick J.A."/>
        </authorList>
    </citation>
    <scope>NUCLEOTIDE SEQUENCE [LARGE SCALE GENOMIC DNA]</scope>
    <source>
        <strain evidence="3 4">JG233</strain>
    </source>
</reference>